<name>A0A2X2C2L1_PSELU</name>
<reference evidence="3 4" key="1">
    <citation type="submission" date="2018-06" db="EMBL/GenBank/DDBJ databases">
        <authorList>
            <consortium name="Pathogen Informatics"/>
            <person name="Doyle S."/>
        </authorList>
    </citation>
    <scope>NUCLEOTIDE SEQUENCE [LARGE SCALE GENOMIC DNA]</scope>
    <source>
        <strain evidence="3 4">NCTC11842</strain>
    </source>
</reference>
<dbReference type="GO" id="GO:0016787">
    <property type="term" value="F:hydrolase activity"/>
    <property type="evidence" value="ECO:0007669"/>
    <property type="project" value="UniProtKB-KW"/>
</dbReference>
<dbReference type="Proteomes" id="UP000250443">
    <property type="component" value="Unassembled WGS sequence"/>
</dbReference>
<dbReference type="RefSeq" id="WP_010797004.1">
    <property type="nucleotide sequence ID" value="NZ_UAUF01000008.1"/>
</dbReference>
<dbReference type="Gene3D" id="3.40.50.850">
    <property type="entry name" value="Isochorismatase-like"/>
    <property type="match status" value="1"/>
</dbReference>
<protein>
    <submittedName>
        <fullName evidence="3">Nicotinamidase/pyrazinamidase</fullName>
    </submittedName>
</protein>
<evidence type="ECO:0000313" key="4">
    <source>
        <dbReference type="Proteomes" id="UP000250443"/>
    </source>
</evidence>
<dbReference type="PANTHER" id="PTHR11080:SF2">
    <property type="entry name" value="LD05707P"/>
    <property type="match status" value="1"/>
</dbReference>
<gene>
    <name evidence="3" type="ORF">NCTC11842_00922</name>
</gene>
<dbReference type="InterPro" id="IPR052347">
    <property type="entry name" value="Isochorismatase_Nicotinamidase"/>
</dbReference>
<evidence type="ECO:0000256" key="1">
    <source>
        <dbReference type="ARBA" id="ARBA00006336"/>
    </source>
</evidence>
<keyword evidence="2" id="KW-0378">Hydrolase</keyword>
<evidence type="ECO:0000313" key="3">
    <source>
        <dbReference type="EMBL" id="SPZ02952.1"/>
    </source>
</evidence>
<proteinExistence type="inferred from homology"/>
<accession>A0A2X2C2L1</accession>
<dbReference type="InterPro" id="IPR036380">
    <property type="entry name" value="Isochorismatase-like_sf"/>
</dbReference>
<dbReference type="SUPFAM" id="SSF52499">
    <property type="entry name" value="Isochorismatase-like hydrolases"/>
    <property type="match status" value="1"/>
</dbReference>
<comment type="similarity">
    <text evidence="1">Belongs to the isochorismatase family.</text>
</comment>
<dbReference type="PANTHER" id="PTHR11080">
    <property type="entry name" value="PYRAZINAMIDASE/NICOTINAMIDASE"/>
    <property type="match status" value="1"/>
</dbReference>
<evidence type="ECO:0000256" key="2">
    <source>
        <dbReference type="ARBA" id="ARBA00022801"/>
    </source>
</evidence>
<organism evidence="3 4">
    <name type="scientific">Pseudomonas luteola</name>
    <dbReference type="NCBI Taxonomy" id="47886"/>
    <lineage>
        <taxon>Bacteria</taxon>
        <taxon>Pseudomonadati</taxon>
        <taxon>Pseudomonadota</taxon>
        <taxon>Gammaproteobacteria</taxon>
        <taxon>Pseudomonadales</taxon>
        <taxon>Pseudomonadaceae</taxon>
        <taxon>Pseudomonas</taxon>
    </lineage>
</organism>
<sequence>MSSADSVHLLIIDPQNDFCDIADAALPVPEASADLRKVASLIHMWGHRLDAIHVTLDSHQPLHIAHPSWWQDAEGHSPPPFTVISVDDIERGRWTACVSEKQSYSLEYVKALAERGRYQLTIWPEHCLIGSWGHNVYTPLLKALNEWGRTRLKTVHYIPKGSNPNTEHYSAIAAEVPDPDDPGTRSNIHLLNQLEQAQTVLIAGEALSHCVAGTIRDIADHLGETNLHRLVLLTDCSHAVPGFEHLAECFIEEMKTKGVRCLTSKEAEPLLAAS</sequence>
<dbReference type="EMBL" id="UAUF01000008">
    <property type="protein sequence ID" value="SPZ02952.1"/>
    <property type="molecule type" value="Genomic_DNA"/>
</dbReference>
<dbReference type="AlphaFoldDB" id="A0A2X2C2L1"/>